<comment type="similarity">
    <text evidence="1">Belongs to the PPR family. P subfamily.</text>
</comment>
<sequence length="148" mass="17046">MWVTFNFLLDGFAKQGHYIEARDVVSEFGRIGLQPTVMRYNMLINAYAQGEQDSKLPQLLKEKEALNLKPDSTRATMIYARVHDFRMACYYHKQMVKSKQVPDAKSYQKLREILDVKAATMNRKDKNAMSVIINCNMGARVKIGNHAQ</sequence>
<evidence type="ECO:0000256" key="2">
    <source>
        <dbReference type="ARBA" id="ARBA00022737"/>
    </source>
</evidence>
<protein>
    <recommendedName>
        <fullName evidence="6">Pentatricopeptide repeat-containing protein</fullName>
    </recommendedName>
</protein>
<dbReference type="Gene3D" id="1.25.40.10">
    <property type="entry name" value="Tetratricopeptide repeat domain"/>
    <property type="match status" value="1"/>
</dbReference>
<evidence type="ECO:0000256" key="3">
    <source>
        <dbReference type="PROSITE-ProRule" id="PRU00708"/>
    </source>
</evidence>
<keyword evidence="5" id="KW-1185">Reference proteome</keyword>
<dbReference type="EMBL" id="JABCRI010000010">
    <property type="protein sequence ID" value="KAF8399831.1"/>
    <property type="molecule type" value="Genomic_DNA"/>
</dbReference>
<dbReference type="PANTHER" id="PTHR47936">
    <property type="entry name" value="PPR_LONG DOMAIN-CONTAINING PROTEIN"/>
    <property type="match status" value="1"/>
</dbReference>
<dbReference type="NCBIfam" id="TIGR00756">
    <property type="entry name" value="PPR"/>
    <property type="match status" value="1"/>
</dbReference>
<dbReference type="PANTHER" id="PTHR47936:SF1">
    <property type="entry name" value="PENTATRICOPEPTIDE REPEAT-CONTAINING PROTEIN GUN1, CHLOROPLASTIC"/>
    <property type="match status" value="1"/>
</dbReference>
<dbReference type="InterPro" id="IPR011990">
    <property type="entry name" value="TPR-like_helical_dom_sf"/>
</dbReference>
<organism evidence="4 5">
    <name type="scientific">Tetracentron sinense</name>
    <name type="common">Spur-leaf</name>
    <dbReference type="NCBI Taxonomy" id="13715"/>
    <lineage>
        <taxon>Eukaryota</taxon>
        <taxon>Viridiplantae</taxon>
        <taxon>Streptophyta</taxon>
        <taxon>Embryophyta</taxon>
        <taxon>Tracheophyta</taxon>
        <taxon>Spermatophyta</taxon>
        <taxon>Magnoliopsida</taxon>
        <taxon>Trochodendrales</taxon>
        <taxon>Trochodendraceae</taxon>
        <taxon>Tetracentron</taxon>
    </lineage>
</organism>
<keyword evidence="2" id="KW-0677">Repeat</keyword>
<feature type="repeat" description="PPR" evidence="3">
    <location>
        <begin position="1"/>
        <end position="35"/>
    </location>
</feature>
<comment type="caution">
    <text evidence="4">The sequence shown here is derived from an EMBL/GenBank/DDBJ whole genome shotgun (WGS) entry which is preliminary data.</text>
</comment>
<dbReference type="Pfam" id="PF13812">
    <property type="entry name" value="PPR_3"/>
    <property type="match status" value="1"/>
</dbReference>
<dbReference type="Proteomes" id="UP000655225">
    <property type="component" value="Unassembled WGS sequence"/>
</dbReference>
<reference evidence="4 5" key="1">
    <citation type="submission" date="2020-04" db="EMBL/GenBank/DDBJ databases">
        <title>Plant Genome Project.</title>
        <authorList>
            <person name="Zhang R.-G."/>
        </authorList>
    </citation>
    <scope>NUCLEOTIDE SEQUENCE [LARGE SCALE GENOMIC DNA]</scope>
    <source>
        <strain evidence="4">YNK0</strain>
        <tissue evidence="4">Leaf</tissue>
    </source>
</reference>
<dbReference type="AlphaFoldDB" id="A0A834Z9S1"/>
<name>A0A834Z9S1_TETSI</name>
<accession>A0A834Z9S1</accession>
<dbReference type="PROSITE" id="PS51375">
    <property type="entry name" value="PPR"/>
    <property type="match status" value="1"/>
</dbReference>
<evidence type="ECO:0000313" key="4">
    <source>
        <dbReference type="EMBL" id="KAF8399831.1"/>
    </source>
</evidence>
<dbReference type="OrthoDB" id="5588846at2759"/>
<evidence type="ECO:0000313" key="5">
    <source>
        <dbReference type="Proteomes" id="UP000655225"/>
    </source>
</evidence>
<evidence type="ECO:0000256" key="1">
    <source>
        <dbReference type="ARBA" id="ARBA00007626"/>
    </source>
</evidence>
<proteinExistence type="inferred from homology"/>
<evidence type="ECO:0008006" key="6">
    <source>
        <dbReference type="Google" id="ProtNLM"/>
    </source>
</evidence>
<gene>
    <name evidence="4" type="ORF">HHK36_015703</name>
</gene>
<dbReference type="InterPro" id="IPR002885">
    <property type="entry name" value="PPR_rpt"/>
</dbReference>